<feature type="compositionally biased region" description="Basic and acidic residues" evidence="1">
    <location>
        <begin position="97"/>
        <end position="107"/>
    </location>
</feature>
<sequence length="122" mass="13803">MSSYEARLSTMRKRNRKAGTHDCQMVRACWRLYELPQATSSGTPLYDEQRTWISCSGAGLNEARGTREVRKLGSFSDGRTLESMRPKVSVCEEEDAQEKIEEGKELTSDEGVPWEHSIGETN</sequence>
<organism evidence="2 3">
    <name type="scientific">Gymnopilus dilepis</name>
    <dbReference type="NCBI Taxonomy" id="231916"/>
    <lineage>
        <taxon>Eukaryota</taxon>
        <taxon>Fungi</taxon>
        <taxon>Dikarya</taxon>
        <taxon>Basidiomycota</taxon>
        <taxon>Agaricomycotina</taxon>
        <taxon>Agaricomycetes</taxon>
        <taxon>Agaricomycetidae</taxon>
        <taxon>Agaricales</taxon>
        <taxon>Agaricineae</taxon>
        <taxon>Hymenogastraceae</taxon>
        <taxon>Gymnopilus</taxon>
    </lineage>
</organism>
<accession>A0A409VT59</accession>
<evidence type="ECO:0000313" key="2">
    <source>
        <dbReference type="EMBL" id="PPQ69423.1"/>
    </source>
</evidence>
<evidence type="ECO:0000313" key="3">
    <source>
        <dbReference type="Proteomes" id="UP000284706"/>
    </source>
</evidence>
<reference evidence="2 3" key="1">
    <citation type="journal article" date="2018" name="Evol. Lett.">
        <title>Horizontal gene cluster transfer increased hallucinogenic mushroom diversity.</title>
        <authorList>
            <person name="Reynolds H.T."/>
            <person name="Vijayakumar V."/>
            <person name="Gluck-Thaler E."/>
            <person name="Korotkin H.B."/>
            <person name="Matheny P.B."/>
            <person name="Slot J.C."/>
        </authorList>
    </citation>
    <scope>NUCLEOTIDE SEQUENCE [LARGE SCALE GENOMIC DNA]</scope>
    <source>
        <strain evidence="2 3">SRW20</strain>
    </source>
</reference>
<gene>
    <name evidence="2" type="ORF">CVT26_002462</name>
</gene>
<dbReference type="InParanoid" id="A0A409VT59"/>
<dbReference type="EMBL" id="NHYE01005573">
    <property type="protein sequence ID" value="PPQ69423.1"/>
    <property type="molecule type" value="Genomic_DNA"/>
</dbReference>
<protein>
    <submittedName>
        <fullName evidence="2">Uncharacterized protein</fullName>
    </submittedName>
</protein>
<feature type="region of interest" description="Disordered" evidence="1">
    <location>
        <begin position="83"/>
        <end position="122"/>
    </location>
</feature>
<proteinExistence type="predicted"/>
<dbReference type="Proteomes" id="UP000284706">
    <property type="component" value="Unassembled WGS sequence"/>
</dbReference>
<dbReference type="AlphaFoldDB" id="A0A409VT59"/>
<evidence type="ECO:0000256" key="1">
    <source>
        <dbReference type="SAM" id="MobiDB-lite"/>
    </source>
</evidence>
<keyword evidence="3" id="KW-1185">Reference proteome</keyword>
<name>A0A409VT59_9AGAR</name>
<comment type="caution">
    <text evidence="2">The sequence shown here is derived from an EMBL/GenBank/DDBJ whole genome shotgun (WGS) entry which is preliminary data.</text>
</comment>